<keyword evidence="1" id="KW-0805">Transcription regulation</keyword>
<dbReference type="SUPFAM" id="SSF46894">
    <property type="entry name" value="C-terminal effector domain of the bipartite response regulators"/>
    <property type="match status" value="2"/>
</dbReference>
<dbReference type="PANTHER" id="PTHR44688">
    <property type="entry name" value="DNA-BINDING TRANSCRIPTIONAL ACTIVATOR DEVR_DOSR"/>
    <property type="match status" value="1"/>
</dbReference>
<organism evidence="5 6">
    <name type="scientific">Candidatus Chloroploca asiatica</name>
    <dbReference type="NCBI Taxonomy" id="1506545"/>
    <lineage>
        <taxon>Bacteria</taxon>
        <taxon>Bacillati</taxon>
        <taxon>Chloroflexota</taxon>
        <taxon>Chloroflexia</taxon>
        <taxon>Chloroflexales</taxon>
        <taxon>Chloroflexineae</taxon>
        <taxon>Oscillochloridaceae</taxon>
        <taxon>Candidatus Chloroploca</taxon>
    </lineage>
</organism>
<dbReference type="PRINTS" id="PR00038">
    <property type="entry name" value="HTHLUXR"/>
</dbReference>
<comment type="caution">
    <text evidence="5">The sequence shown here is derived from an EMBL/GenBank/DDBJ whole genome shotgun (WGS) entry which is preliminary data.</text>
</comment>
<evidence type="ECO:0000256" key="3">
    <source>
        <dbReference type="ARBA" id="ARBA00023163"/>
    </source>
</evidence>
<dbReference type="PANTHER" id="PTHR44688:SF16">
    <property type="entry name" value="DNA-BINDING TRANSCRIPTIONAL ACTIVATOR DEVR_DOSR"/>
    <property type="match status" value="1"/>
</dbReference>
<dbReference type="GO" id="GO:0003677">
    <property type="term" value="F:DNA binding"/>
    <property type="evidence" value="ECO:0007669"/>
    <property type="project" value="UniProtKB-KW"/>
</dbReference>
<dbReference type="AlphaFoldDB" id="A0A2H3KQG9"/>
<feature type="domain" description="HTH luxR-type" evidence="4">
    <location>
        <begin position="2"/>
        <end position="67"/>
    </location>
</feature>
<evidence type="ECO:0000256" key="2">
    <source>
        <dbReference type="ARBA" id="ARBA00023125"/>
    </source>
</evidence>
<evidence type="ECO:0000313" key="6">
    <source>
        <dbReference type="Proteomes" id="UP000220922"/>
    </source>
</evidence>
<dbReference type="InterPro" id="IPR016032">
    <property type="entry name" value="Sig_transdc_resp-reg_C-effctor"/>
</dbReference>
<dbReference type="InterPro" id="IPR036388">
    <property type="entry name" value="WH-like_DNA-bd_sf"/>
</dbReference>
<keyword evidence="2" id="KW-0238">DNA-binding</keyword>
<keyword evidence="6" id="KW-1185">Reference proteome</keyword>
<protein>
    <recommendedName>
        <fullName evidence="4">HTH luxR-type domain-containing protein</fullName>
    </recommendedName>
</protein>
<dbReference type="PROSITE" id="PS50043">
    <property type="entry name" value="HTH_LUXR_2"/>
    <property type="match status" value="2"/>
</dbReference>
<keyword evidence="3" id="KW-0804">Transcription</keyword>
<dbReference type="Pfam" id="PF00196">
    <property type="entry name" value="GerE"/>
    <property type="match status" value="2"/>
</dbReference>
<evidence type="ECO:0000259" key="4">
    <source>
        <dbReference type="PROSITE" id="PS50043"/>
    </source>
</evidence>
<dbReference type="Gene3D" id="1.10.10.10">
    <property type="entry name" value="Winged helix-like DNA-binding domain superfamily/Winged helix DNA-binding domain"/>
    <property type="match status" value="2"/>
</dbReference>
<sequence length="154" mass="16986">MPTINRPLLTPREHDVMRLVLCGHNDGQIAAQLYLGLHTVTTYIQLAGHKLDAANRTVAALKYDLHYGPPLTACTPCATPLSPREQKVIEMVASGASDRVIAAHLHLSLSTVRQHLLSLRQKLGAPNRIAAAVEYYRQVRLLSYMKMTGGTSRH</sequence>
<feature type="domain" description="HTH luxR-type" evidence="4">
    <location>
        <begin position="75"/>
        <end position="139"/>
    </location>
</feature>
<dbReference type="CDD" id="cd06170">
    <property type="entry name" value="LuxR_C_like"/>
    <property type="match status" value="1"/>
</dbReference>
<accession>A0A2H3KQG9</accession>
<name>A0A2H3KQG9_9CHLR</name>
<dbReference type="InterPro" id="IPR000792">
    <property type="entry name" value="Tscrpt_reg_LuxR_C"/>
</dbReference>
<dbReference type="RefSeq" id="WP_172451114.1">
    <property type="nucleotide sequence ID" value="NZ_LYXE01000146.1"/>
</dbReference>
<evidence type="ECO:0000256" key="1">
    <source>
        <dbReference type="ARBA" id="ARBA00023015"/>
    </source>
</evidence>
<dbReference type="SMART" id="SM00421">
    <property type="entry name" value="HTH_LUXR"/>
    <property type="match status" value="2"/>
</dbReference>
<dbReference type="GO" id="GO:0006355">
    <property type="term" value="P:regulation of DNA-templated transcription"/>
    <property type="evidence" value="ECO:0007669"/>
    <property type="project" value="InterPro"/>
</dbReference>
<reference evidence="5 6" key="1">
    <citation type="submission" date="2016-05" db="EMBL/GenBank/DDBJ databases">
        <authorList>
            <person name="Lavstsen T."/>
            <person name="Jespersen J.S."/>
        </authorList>
    </citation>
    <scope>NUCLEOTIDE SEQUENCE [LARGE SCALE GENOMIC DNA]</scope>
    <source>
        <strain evidence="5 6">B7-9</strain>
    </source>
</reference>
<dbReference type="EMBL" id="LYXE01000146">
    <property type="protein sequence ID" value="PDV97416.1"/>
    <property type="molecule type" value="Genomic_DNA"/>
</dbReference>
<dbReference type="Proteomes" id="UP000220922">
    <property type="component" value="Unassembled WGS sequence"/>
</dbReference>
<evidence type="ECO:0000313" key="5">
    <source>
        <dbReference type="EMBL" id="PDV97416.1"/>
    </source>
</evidence>
<gene>
    <name evidence="5" type="ORF">A9Q02_18360</name>
</gene>
<proteinExistence type="predicted"/>